<dbReference type="RefSeq" id="WP_261292188.1">
    <property type="nucleotide sequence ID" value="NZ_CEIH01000030.1"/>
</dbReference>
<protein>
    <submittedName>
        <fullName evidence="1">Uncharacterized protein</fullName>
    </submittedName>
</protein>
<evidence type="ECO:0000313" key="2">
    <source>
        <dbReference type="Proteomes" id="UP000069526"/>
    </source>
</evidence>
<dbReference type="Proteomes" id="UP000069526">
    <property type="component" value="Unassembled WGS sequence"/>
</dbReference>
<accession>A0A0Z8PEA9</accession>
<dbReference type="AlphaFoldDB" id="A0A0Z8PEA9"/>
<sequence length="43" mass="4960">MKKFRNLTSSELFTINGGSINPIIPVPILPIRFTSWLIKKFIK</sequence>
<proteinExistence type="predicted"/>
<reference evidence="1 2" key="1">
    <citation type="submission" date="2016-02" db="EMBL/GenBank/DDBJ databases">
        <authorList>
            <consortium name="Pathogen Informatics"/>
        </authorList>
    </citation>
    <scope>NUCLEOTIDE SEQUENCE [LARGE SCALE GENOMIC DNA]</scope>
    <source>
        <strain evidence="1 2">SS1013</strain>
    </source>
</reference>
<name>A0A0Z8PEA9_STRSU</name>
<gene>
    <name evidence="1" type="ORF">ERS132539_01622</name>
</gene>
<dbReference type="EMBL" id="FIJK01000042">
    <property type="protein sequence ID" value="CYW44223.1"/>
    <property type="molecule type" value="Genomic_DNA"/>
</dbReference>
<organism evidence="1 2">
    <name type="scientific">Streptococcus suis</name>
    <dbReference type="NCBI Taxonomy" id="1307"/>
    <lineage>
        <taxon>Bacteria</taxon>
        <taxon>Bacillati</taxon>
        <taxon>Bacillota</taxon>
        <taxon>Bacilli</taxon>
        <taxon>Lactobacillales</taxon>
        <taxon>Streptococcaceae</taxon>
        <taxon>Streptococcus</taxon>
    </lineage>
</organism>
<evidence type="ECO:0000313" key="1">
    <source>
        <dbReference type="EMBL" id="CYW44223.1"/>
    </source>
</evidence>